<dbReference type="Gene3D" id="1.20.58.160">
    <property type="match status" value="1"/>
</dbReference>
<evidence type="ECO:0000259" key="3">
    <source>
        <dbReference type="PROSITE" id="PS50909"/>
    </source>
</evidence>
<dbReference type="GO" id="GO:0017171">
    <property type="term" value="F:serine hydrolase activity"/>
    <property type="evidence" value="ECO:0007669"/>
    <property type="project" value="TreeGrafter"/>
</dbReference>
<dbReference type="PROSITE" id="PS50909">
    <property type="entry name" value="GAT"/>
    <property type="match status" value="1"/>
</dbReference>
<dbReference type="PROSITE" id="PS50180">
    <property type="entry name" value="GAE"/>
    <property type="match status" value="1"/>
</dbReference>
<dbReference type="AlphaFoldDB" id="A0A7R9GDT1"/>
<feature type="non-terminal residue" evidence="4">
    <location>
        <position position="820"/>
    </location>
</feature>
<evidence type="ECO:0000256" key="1">
    <source>
        <dbReference type="SAM" id="MobiDB-lite"/>
    </source>
</evidence>
<feature type="domain" description="GAT" evidence="3">
    <location>
        <begin position="1"/>
        <end position="95"/>
    </location>
</feature>
<dbReference type="InterPro" id="IPR008153">
    <property type="entry name" value="GAE_dom"/>
</dbReference>
<dbReference type="InterPro" id="IPR013041">
    <property type="entry name" value="Clathrin_app_Ig-like_sf"/>
</dbReference>
<dbReference type="Pfam" id="PF05705">
    <property type="entry name" value="DUF829"/>
    <property type="match status" value="1"/>
</dbReference>
<dbReference type="Gene3D" id="2.60.40.1230">
    <property type="match status" value="1"/>
</dbReference>
<dbReference type="InterPro" id="IPR038425">
    <property type="entry name" value="GAT_sf"/>
</dbReference>
<proteinExistence type="predicted"/>
<accession>A0A7R9GDT1</accession>
<dbReference type="OrthoDB" id="77878at2759"/>
<feature type="region of interest" description="Disordered" evidence="1">
    <location>
        <begin position="179"/>
        <end position="212"/>
    </location>
</feature>
<dbReference type="SUPFAM" id="SSF53474">
    <property type="entry name" value="alpha/beta-Hydrolases"/>
    <property type="match status" value="1"/>
</dbReference>
<dbReference type="GO" id="GO:0043130">
    <property type="term" value="F:ubiquitin binding"/>
    <property type="evidence" value="ECO:0007669"/>
    <property type="project" value="InterPro"/>
</dbReference>
<evidence type="ECO:0000259" key="2">
    <source>
        <dbReference type="PROSITE" id="PS50180"/>
    </source>
</evidence>
<dbReference type="EMBL" id="CAJPEX010000804">
    <property type="protein sequence ID" value="CAG0917282.1"/>
    <property type="molecule type" value="Genomic_DNA"/>
</dbReference>
<gene>
    <name evidence="4" type="ORF">NMOB1V02_LOCUS4871</name>
</gene>
<sequence>NEQKQAKVSWRVSELSRVQTIVGVLNDMLSAYQPSSSVEEKETLKQLYNSCLELRPGLQRIAEQTDDGEKDAFVNIVNVSEELDAVIQDYEFVVDGKGSPSKRRKSGTSEAACLLDLDMLNLSPEGKEAGNKQGNQSQLLEEVFGSSVELEKINGSGSSSHPDYLHLWDFASKDSPAAPQLMPQVSSASKTSWEAKPAIKSSPAPVDQKSSSSVFEDIEKMARDRLSVNNITTKVKPSRDEKVEVGSGDTSAKITPHRVVVEDTRELEAEEIKAGKPVVDATSVVNLNEISLSLDDVIPARAGTWPDLSVAVLTFANKSKSRVSDYVFKAVVTPKTVPVRVLPPDDGLTGLPPCRPFVPPPMLTQLLLASNPKKVPLSLKFVVCYTKNDDELESERGAGPMALFGSVRSAFRYQQSSLILRETVLDSFLWSKSFTSMSRVPYAAALFSMMEQTDEALPGAFGRDLGDSRKKTHGFANQRSEAAEQGPMALFGSVRSAFRYQQSSLILRETVLDSFLWSKSFTSMSRVPYAAALFSMMEQSDPAATPEQAEVWKNPEARPVVVLVSWLLAKAKHIQKHAEIYLKQGFDVITLEIKPYHMLFPEKGAQPLAEELLDYLVDHTGRRPLFLHGFSVGAYFHGELLNKMRGNSDKYSGIERRIRGQVWDSIVDYDHIPIGFPKAVSNNMFLQRALEVYIRCHMKALSAAATKHYVKSSRAFQESPIPVPALFFASHADPVGVAYKIAGCAEKWSSFHGIPTYVKVWKESKHVSHYHMHPKEYQAELAAFLDHLGFLPRPEQVASFHQDKLPTEVSKSNGKRDAQK</sequence>
<dbReference type="GO" id="GO:0035091">
    <property type="term" value="F:phosphatidylinositol binding"/>
    <property type="evidence" value="ECO:0007669"/>
    <property type="project" value="InterPro"/>
</dbReference>
<evidence type="ECO:0000313" key="5">
    <source>
        <dbReference type="Proteomes" id="UP000678499"/>
    </source>
</evidence>
<dbReference type="SUPFAM" id="SSF89009">
    <property type="entry name" value="GAT-like domain"/>
    <property type="match status" value="1"/>
</dbReference>
<dbReference type="EMBL" id="OA882841">
    <property type="protein sequence ID" value="CAD7277130.1"/>
    <property type="molecule type" value="Genomic_DNA"/>
</dbReference>
<organism evidence="4">
    <name type="scientific">Notodromas monacha</name>
    <dbReference type="NCBI Taxonomy" id="399045"/>
    <lineage>
        <taxon>Eukaryota</taxon>
        <taxon>Metazoa</taxon>
        <taxon>Ecdysozoa</taxon>
        <taxon>Arthropoda</taxon>
        <taxon>Crustacea</taxon>
        <taxon>Oligostraca</taxon>
        <taxon>Ostracoda</taxon>
        <taxon>Podocopa</taxon>
        <taxon>Podocopida</taxon>
        <taxon>Cypridocopina</taxon>
        <taxon>Cypridoidea</taxon>
        <taxon>Cyprididae</taxon>
        <taxon>Notodromas</taxon>
    </lineage>
</organism>
<name>A0A7R9GDT1_9CRUS</name>
<feature type="domain" description="GAE" evidence="2">
    <location>
        <begin position="277"/>
        <end position="402"/>
    </location>
</feature>
<protein>
    <submittedName>
        <fullName evidence="4">Uncharacterized protein</fullName>
    </submittedName>
</protein>
<dbReference type="Gene3D" id="3.40.50.1820">
    <property type="entry name" value="alpha/beta hydrolase"/>
    <property type="match status" value="1"/>
</dbReference>
<reference evidence="4" key="1">
    <citation type="submission" date="2020-11" db="EMBL/GenBank/DDBJ databases">
        <authorList>
            <person name="Tran Van P."/>
        </authorList>
    </citation>
    <scope>NUCLEOTIDE SEQUENCE</scope>
</reference>
<dbReference type="PANTHER" id="PTHR20908">
    <property type="entry name" value="LD15586P"/>
    <property type="match status" value="1"/>
</dbReference>
<feature type="region of interest" description="Disordered" evidence="1">
    <location>
        <begin position="801"/>
        <end position="820"/>
    </location>
</feature>
<dbReference type="SUPFAM" id="SSF49348">
    <property type="entry name" value="Clathrin adaptor appendage domain"/>
    <property type="match status" value="1"/>
</dbReference>
<dbReference type="InterPro" id="IPR029058">
    <property type="entry name" value="AB_hydrolase_fold"/>
</dbReference>
<dbReference type="PANTHER" id="PTHR20908:SF1">
    <property type="entry name" value="LD15586P"/>
    <property type="match status" value="1"/>
</dbReference>
<keyword evidence="5" id="KW-1185">Reference proteome</keyword>
<dbReference type="InterPro" id="IPR004152">
    <property type="entry name" value="GAT_dom"/>
</dbReference>
<dbReference type="InterPro" id="IPR008547">
    <property type="entry name" value="DUF829_TMEM53"/>
</dbReference>
<dbReference type="Pfam" id="PF03127">
    <property type="entry name" value="GAT"/>
    <property type="match status" value="1"/>
</dbReference>
<evidence type="ECO:0000313" key="4">
    <source>
        <dbReference type="EMBL" id="CAD7277130.1"/>
    </source>
</evidence>
<dbReference type="Proteomes" id="UP000678499">
    <property type="component" value="Unassembled WGS sequence"/>
</dbReference>
<feature type="compositionally biased region" description="Polar residues" evidence="1">
    <location>
        <begin position="183"/>
        <end position="192"/>
    </location>
</feature>